<organism evidence="2 3">
    <name type="scientific">Martelella alba</name>
    <dbReference type="NCBI Taxonomy" id="2590451"/>
    <lineage>
        <taxon>Bacteria</taxon>
        <taxon>Pseudomonadati</taxon>
        <taxon>Pseudomonadota</taxon>
        <taxon>Alphaproteobacteria</taxon>
        <taxon>Hyphomicrobiales</taxon>
        <taxon>Aurantimonadaceae</taxon>
        <taxon>Martelella</taxon>
    </lineage>
</organism>
<dbReference type="Gene3D" id="3.30.450.20">
    <property type="entry name" value="PAS domain"/>
    <property type="match status" value="1"/>
</dbReference>
<dbReference type="InterPro" id="IPR013656">
    <property type="entry name" value="PAS_4"/>
</dbReference>
<protein>
    <submittedName>
        <fullName evidence="2">Helix-turn-helix transcriptional regulator</fullName>
    </submittedName>
</protein>
<dbReference type="InterPro" id="IPR016032">
    <property type="entry name" value="Sig_transdc_resp-reg_C-effctor"/>
</dbReference>
<dbReference type="InterPro" id="IPR036388">
    <property type="entry name" value="WH-like_DNA-bd_sf"/>
</dbReference>
<dbReference type="SUPFAM" id="SSF46894">
    <property type="entry name" value="C-terminal effector domain of the bipartite response regulators"/>
    <property type="match status" value="1"/>
</dbReference>
<accession>A0ABY2SN40</accession>
<dbReference type="Pfam" id="PF00196">
    <property type="entry name" value="GerE"/>
    <property type="match status" value="1"/>
</dbReference>
<dbReference type="PRINTS" id="PR00038">
    <property type="entry name" value="HTHLUXR"/>
</dbReference>
<dbReference type="SUPFAM" id="SSF55785">
    <property type="entry name" value="PYP-like sensor domain (PAS domain)"/>
    <property type="match status" value="1"/>
</dbReference>
<dbReference type="SMART" id="SM00421">
    <property type="entry name" value="HTH_LUXR"/>
    <property type="match status" value="1"/>
</dbReference>
<comment type="caution">
    <text evidence="2">The sequence shown here is derived from an EMBL/GenBank/DDBJ whole genome shotgun (WGS) entry which is preliminary data.</text>
</comment>
<dbReference type="InterPro" id="IPR035965">
    <property type="entry name" value="PAS-like_dom_sf"/>
</dbReference>
<keyword evidence="3" id="KW-1185">Reference proteome</keyword>
<dbReference type="InterPro" id="IPR000792">
    <property type="entry name" value="Tscrpt_reg_LuxR_C"/>
</dbReference>
<feature type="domain" description="HTH luxR-type" evidence="1">
    <location>
        <begin position="158"/>
        <end position="215"/>
    </location>
</feature>
<evidence type="ECO:0000313" key="2">
    <source>
        <dbReference type="EMBL" id="TKI07300.1"/>
    </source>
</evidence>
<dbReference type="Proteomes" id="UP000305202">
    <property type="component" value="Unassembled WGS sequence"/>
</dbReference>
<proteinExistence type="predicted"/>
<reference evidence="2 3" key="1">
    <citation type="submission" date="2019-04" db="EMBL/GenBank/DDBJ databases">
        <authorList>
            <person name="Li M."/>
            <person name="Gao C."/>
        </authorList>
    </citation>
    <scope>NUCLEOTIDE SEQUENCE [LARGE SCALE GENOMIC DNA]</scope>
    <source>
        <strain evidence="2 3">BGMRC 2031</strain>
    </source>
</reference>
<evidence type="ECO:0000313" key="3">
    <source>
        <dbReference type="Proteomes" id="UP000305202"/>
    </source>
</evidence>
<name>A0ABY2SN40_9HYPH</name>
<gene>
    <name evidence="2" type="ORF">FCN80_07260</name>
</gene>
<sequence>MTKESISTGNRQAPEIDIPTSLISLLDQMTDPFSIKNLDSRYLYVNPAALRLFGVKRLDDVVGKLDNEIKSRLVEFDNAAEEFKRGDMDVFRTRQNLSTLEIHPLAVDYPYLGHRIPWKSDEGDCIGVMAYIRKLEVYTLNDFINGHMPGSLLLNKPDDFFTERECEIMFYRLQGLKTKEVAERLNLAEKTISNYMQLLYEKAGVSHFDDFREFCRKKNYDRYLPRRFIFDNPIDFAYPQMTQPRKAQRY</sequence>
<dbReference type="EMBL" id="SZPQ01000006">
    <property type="protein sequence ID" value="TKI07300.1"/>
    <property type="molecule type" value="Genomic_DNA"/>
</dbReference>
<evidence type="ECO:0000259" key="1">
    <source>
        <dbReference type="SMART" id="SM00421"/>
    </source>
</evidence>
<dbReference type="Pfam" id="PF08448">
    <property type="entry name" value="PAS_4"/>
    <property type="match status" value="1"/>
</dbReference>
<dbReference type="Gene3D" id="1.10.10.10">
    <property type="entry name" value="Winged helix-like DNA-binding domain superfamily/Winged helix DNA-binding domain"/>
    <property type="match status" value="1"/>
</dbReference>
<dbReference type="CDD" id="cd06170">
    <property type="entry name" value="LuxR_C_like"/>
    <property type="match status" value="1"/>
</dbReference>